<evidence type="ECO:0000256" key="8">
    <source>
        <dbReference type="ARBA" id="ARBA00022960"/>
    </source>
</evidence>
<dbReference type="Proteomes" id="UP000198546">
    <property type="component" value="Chromosome i"/>
</dbReference>
<dbReference type="EMBL" id="LT629688">
    <property type="protein sequence ID" value="SDE52648.1"/>
    <property type="molecule type" value="Genomic_DNA"/>
</dbReference>
<reference evidence="24 25" key="1">
    <citation type="submission" date="2016-10" db="EMBL/GenBank/DDBJ databases">
        <authorList>
            <person name="de Groot N.N."/>
        </authorList>
    </citation>
    <scope>NUCLEOTIDE SEQUENCE [LARGE SCALE GENOMIC DNA]</scope>
    <source>
        <strain evidence="24 25">MON 2.2</strain>
    </source>
</reference>
<evidence type="ECO:0000256" key="1">
    <source>
        <dbReference type="ARBA" id="ARBA00004651"/>
    </source>
</evidence>
<evidence type="ECO:0000256" key="10">
    <source>
        <dbReference type="ARBA" id="ARBA00022989"/>
    </source>
</evidence>
<dbReference type="GO" id="GO:0071555">
    <property type="term" value="P:cell wall organization"/>
    <property type="evidence" value="ECO:0007669"/>
    <property type="project" value="UniProtKB-KW"/>
</dbReference>
<accession>A0A1G7DMD0</accession>
<evidence type="ECO:0000256" key="17">
    <source>
        <dbReference type="ARBA" id="ARBA00041185"/>
    </source>
</evidence>
<dbReference type="EC" id="2.4.99.28" evidence="19"/>
<comment type="catalytic activity">
    <reaction evidence="20">
        <text>[GlcNAc-(1-&gt;4)-Mur2Ac(oyl-L-Ala-gamma-D-Glu-L-Lys-D-Ala-D-Ala)](n)-di-trans,octa-cis-undecaprenyl diphosphate + beta-D-GlcNAc-(1-&gt;4)-Mur2Ac(oyl-L-Ala-gamma-D-Glu-L-Lys-D-Ala-D-Ala)-di-trans,octa-cis-undecaprenyl diphosphate = [GlcNAc-(1-&gt;4)-Mur2Ac(oyl-L-Ala-gamma-D-Glu-L-Lys-D-Ala-D-Ala)](n+1)-di-trans,octa-cis-undecaprenyl diphosphate + di-trans,octa-cis-undecaprenyl diphosphate + H(+)</text>
        <dbReference type="Rhea" id="RHEA:23708"/>
        <dbReference type="Rhea" id="RHEA-COMP:9602"/>
        <dbReference type="Rhea" id="RHEA-COMP:9603"/>
        <dbReference type="ChEBI" id="CHEBI:15378"/>
        <dbReference type="ChEBI" id="CHEBI:58405"/>
        <dbReference type="ChEBI" id="CHEBI:60033"/>
        <dbReference type="ChEBI" id="CHEBI:78435"/>
        <dbReference type="EC" id="2.4.99.28"/>
    </reaction>
</comment>
<dbReference type="RefSeq" id="WP_197679101.1">
    <property type="nucleotide sequence ID" value="NZ_LT629688.1"/>
</dbReference>
<evidence type="ECO:0000313" key="25">
    <source>
        <dbReference type="Proteomes" id="UP000198546"/>
    </source>
</evidence>
<keyword evidence="4 24" id="KW-0132">Cell division</keyword>
<keyword evidence="9" id="KW-0573">Peptidoglycan synthesis</keyword>
<evidence type="ECO:0000256" key="9">
    <source>
        <dbReference type="ARBA" id="ARBA00022984"/>
    </source>
</evidence>
<evidence type="ECO:0000256" key="15">
    <source>
        <dbReference type="ARBA" id="ARBA00033270"/>
    </source>
</evidence>
<sequence length="423" mass="44844">MAVLSSTPRPADGPGAPGQEGRSVLGTLRQALAHPMASYWLILVSSGLLLALGTMMVLSASSVLGLADYDDAYYFVKRQVVFLGLGLVGMWVLSRRPVPQLRVLAWVSWFGSVILLLMLFTPLGVDVNGNTNWVSIPGLTFFNIQPSEMAKLSIVLWSADVLARKEPLLDQPRHLLIPFLPMVGTLVGLTLLGGDLGTAVVMGAMVLAILWMVGTPIRVLAVLGLAAAAGAAAMVVTSPNRMLRLVRFLDPTADTEGVNMQPTLGVWALASGGWWGLGLGKSRQKFGGLVEAHTDFVFAIIGEEMGLVGTLTVLALFMVLGYAGLRVALRSDSTFCSMLAAGITAWFSAQALINLGVVLRLLPVMGVPLPFVSYGGAAMLANLAALGLLLACARHEPAARAVLARRRGSPRPRMTAVIGSRRR</sequence>
<evidence type="ECO:0000256" key="23">
    <source>
        <dbReference type="SAM" id="Phobius"/>
    </source>
</evidence>
<keyword evidence="7 23" id="KW-0812">Transmembrane</keyword>
<keyword evidence="8" id="KW-0133">Cell shape</keyword>
<dbReference type="GO" id="GO:0009252">
    <property type="term" value="P:peptidoglycan biosynthetic process"/>
    <property type="evidence" value="ECO:0007669"/>
    <property type="project" value="UniProtKB-KW"/>
</dbReference>
<dbReference type="InterPro" id="IPR001182">
    <property type="entry name" value="FtsW/RodA"/>
</dbReference>
<keyword evidence="13" id="KW-0961">Cell wall biogenesis/degradation</keyword>
<comment type="function">
    <text evidence="21">Peptidoglycan polymerase that is essential for cell division.</text>
</comment>
<keyword evidence="11 23" id="KW-0472">Membrane</keyword>
<keyword evidence="12" id="KW-0131">Cell cycle</keyword>
<evidence type="ECO:0000256" key="4">
    <source>
        <dbReference type="ARBA" id="ARBA00022618"/>
    </source>
</evidence>
<dbReference type="GO" id="GO:0032153">
    <property type="term" value="C:cell division site"/>
    <property type="evidence" value="ECO:0007669"/>
    <property type="project" value="TreeGrafter"/>
</dbReference>
<evidence type="ECO:0000256" key="18">
    <source>
        <dbReference type="ARBA" id="ARBA00041418"/>
    </source>
</evidence>
<keyword evidence="6" id="KW-0808">Transferase</keyword>
<dbReference type="GO" id="GO:0005886">
    <property type="term" value="C:plasma membrane"/>
    <property type="evidence" value="ECO:0007669"/>
    <property type="project" value="UniProtKB-SubCell"/>
</dbReference>
<evidence type="ECO:0000256" key="13">
    <source>
        <dbReference type="ARBA" id="ARBA00023316"/>
    </source>
</evidence>
<gene>
    <name evidence="24" type="ORF">SAMN04489747_3649</name>
</gene>
<feature type="transmembrane region" description="Helical" evidence="23">
    <location>
        <begin position="72"/>
        <end position="93"/>
    </location>
</feature>
<evidence type="ECO:0000256" key="7">
    <source>
        <dbReference type="ARBA" id="ARBA00022692"/>
    </source>
</evidence>
<evidence type="ECO:0000256" key="12">
    <source>
        <dbReference type="ARBA" id="ARBA00023306"/>
    </source>
</evidence>
<dbReference type="STRING" id="675864.SAMN04489747_3649"/>
<protein>
    <recommendedName>
        <fullName evidence="17">Probable peptidoglycan glycosyltransferase FtsW</fullName>
        <ecNumber evidence="19">2.4.99.28</ecNumber>
    </recommendedName>
    <alternativeName>
        <fullName evidence="18">Cell division protein FtsW</fullName>
    </alternativeName>
    <alternativeName>
        <fullName evidence="15">Cell wall polymerase</fullName>
    </alternativeName>
    <alternativeName>
        <fullName evidence="14">Peptidoglycan polymerase</fullName>
    </alternativeName>
</protein>
<feature type="transmembrane region" description="Helical" evidence="23">
    <location>
        <begin position="371"/>
        <end position="393"/>
    </location>
</feature>
<dbReference type="NCBIfam" id="TIGR02614">
    <property type="entry name" value="ftsW"/>
    <property type="match status" value="1"/>
</dbReference>
<evidence type="ECO:0000256" key="19">
    <source>
        <dbReference type="ARBA" id="ARBA00044770"/>
    </source>
</evidence>
<evidence type="ECO:0000256" key="20">
    <source>
        <dbReference type="ARBA" id="ARBA00049902"/>
    </source>
</evidence>
<proteinExistence type="inferred from homology"/>
<feature type="transmembrane region" description="Helical" evidence="23">
    <location>
        <begin position="196"/>
        <end position="213"/>
    </location>
</feature>
<evidence type="ECO:0000256" key="22">
    <source>
        <dbReference type="SAM" id="MobiDB-lite"/>
    </source>
</evidence>
<comment type="similarity">
    <text evidence="16">Belongs to the SEDS family. FtsW subfamily.</text>
</comment>
<dbReference type="AlphaFoldDB" id="A0A1G7DMD0"/>
<dbReference type="GO" id="GO:0015648">
    <property type="term" value="F:lipid-linked peptidoglycan transporter activity"/>
    <property type="evidence" value="ECO:0007669"/>
    <property type="project" value="TreeGrafter"/>
</dbReference>
<feature type="region of interest" description="Disordered" evidence="22">
    <location>
        <begin position="1"/>
        <end position="20"/>
    </location>
</feature>
<dbReference type="Pfam" id="PF01098">
    <property type="entry name" value="FTSW_RODA_SPOVE"/>
    <property type="match status" value="1"/>
</dbReference>
<feature type="transmembrane region" description="Helical" evidence="23">
    <location>
        <begin position="39"/>
        <end position="60"/>
    </location>
</feature>
<evidence type="ECO:0000256" key="3">
    <source>
        <dbReference type="ARBA" id="ARBA00022475"/>
    </source>
</evidence>
<dbReference type="PANTHER" id="PTHR30474">
    <property type="entry name" value="CELL CYCLE PROTEIN"/>
    <property type="match status" value="1"/>
</dbReference>
<evidence type="ECO:0000313" key="24">
    <source>
        <dbReference type="EMBL" id="SDE52648.1"/>
    </source>
</evidence>
<comment type="subcellular location">
    <subcellularLocation>
        <location evidence="1">Cell membrane</location>
        <topology evidence="1">Multi-pass membrane protein</topology>
    </subcellularLocation>
</comment>
<evidence type="ECO:0000256" key="6">
    <source>
        <dbReference type="ARBA" id="ARBA00022679"/>
    </source>
</evidence>
<dbReference type="PANTHER" id="PTHR30474:SF2">
    <property type="entry name" value="PEPTIDOGLYCAN GLYCOSYLTRANSFERASE FTSW-RELATED"/>
    <property type="match status" value="1"/>
</dbReference>
<keyword evidence="5" id="KW-0328">Glycosyltransferase</keyword>
<evidence type="ECO:0000256" key="5">
    <source>
        <dbReference type="ARBA" id="ARBA00022676"/>
    </source>
</evidence>
<evidence type="ECO:0000256" key="21">
    <source>
        <dbReference type="ARBA" id="ARBA00049966"/>
    </source>
</evidence>
<dbReference type="InterPro" id="IPR013437">
    <property type="entry name" value="FtsW"/>
</dbReference>
<dbReference type="GO" id="GO:0008955">
    <property type="term" value="F:peptidoglycan glycosyltransferase activity"/>
    <property type="evidence" value="ECO:0007669"/>
    <property type="project" value="UniProtKB-EC"/>
</dbReference>
<evidence type="ECO:0000256" key="16">
    <source>
        <dbReference type="ARBA" id="ARBA00038053"/>
    </source>
</evidence>
<organism evidence="24 25">
    <name type="scientific">Auraticoccus monumenti</name>
    <dbReference type="NCBI Taxonomy" id="675864"/>
    <lineage>
        <taxon>Bacteria</taxon>
        <taxon>Bacillati</taxon>
        <taxon>Actinomycetota</taxon>
        <taxon>Actinomycetes</taxon>
        <taxon>Propionibacteriales</taxon>
        <taxon>Propionibacteriaceae</taxon>
        <taxon>Auraticoccus</taxon>
    </lineage>
</organism>
<feature type="transmembrane region" description="Helical" evidence="23">
    <location>
        <begin position="297"/>
        <end position="323"/>
    </location>
</feature>
<feature type="transmembrane region" description="Helical" evidence="23">
    <location>
        <begin position="105"/>
        <end position="125"/>
    </location>
</feature>
<comment type="pathway">
    <text evidence="2">Cell wall biogenesis; peptidoglycan biosynthesis.</text>
</comment>
<dbReference type="GO" id="GO:0008360">
    <property type="term" value="P:regulation of cell shape"/>
    <property type="evidence" value="ECO:0007669"/>
    <property type="project" value="UniProtKB-KW"/>
</dbReference>
<evidence type="ECO:0000256" key="11">
    <source>
        <dbReference type="ARBA" id="ARBA00023136"/>
    </source>
</evidence>
<feature type="transmembrane region" description="Helical" evidence="23">
    <location>
        <begin position="335"/>
        <end position="359"/>
    </location>
</feature>
<keyword evidence="10 23" id="KW-1133">Transmembrane helix</keyword>
<dbReference type="GO" id="GO:0051301">
    <property type="term" value="P:cell division"/>
    <property type="evidence" value="ECO:0007669"/>
    <property type="project" value="UniProtKB-KW"/>
</dbReference>
<feature type="transmembrane region" description="Helical" evidence="23">
    <location>
        <begin position="219"/>
        <end position="237"/>
    </location>
</feature>
<evidence type="ECO:0000256" key="2">
    <source>
        <dbReference type="ARBA" id="ARBA00004752"/>
    </source>
</evidence>
<keyword evidence="25" id="KW-1185">Reference proteome</keyword>
<keyword evidence="3" id="KW-1003">Cell membrane</keyword>
<evidence type="ECO:0000256" key="14">
    <source>
        <dbReference type="ARBA" id="ARBA00032370"/>
    </source>
</evidence>
<name>A0A1G7DMD0_9ACTN</name>